<evidence type="ECO:0000313" key="3">
    <source>
        <dbReference type="EMBL" id="RAK55367.1"/>
    </source>
</evidence>
<comment type="caution">
    <text evidence="3">The sequence shown here is derived from an EMBL/GenBank/DDBJ whole genome shotgun (WGS) entry which is preliminary data.</text>
</comment>
<accession>A0A328ALD1</accession>
<reference evidence="4" key="1">
    <citation type="submission" date="2018-05" db="EMBL/GenBank/DDBJ databases">
        <authorList>
            <person name="Li X."/>
        </authorList>
    </citation>
    <scope>NUCLEOTIDE SEQUENCE [LARGE SCALE GENOMIC DNA]</scope>
    <source>
        <strain evidence="4">LX32</strain>
    </source>
</reference>
<feature type="signal peptide" evidence="2">
    <location>
        <begin position="1"/>
        <end position="23"/>
    </location>
</feature>
<dbReference type="Proteomes" id="UP000249254">
    <property type="component" value="Unassembled WGS sequence"/>
</dbReference>
<keyword evidence="4" id="KW-1185">Reference proteome</keyword>
<gene>
    <name evidence="3" type="ORF">DJ017_13010</name>
</gene>
<dbReference type="RefSeq" id="WP_111529115.1">
    <property type="nucleotide sequence ID" value="NZ_JBHRSG010000003.1"/>
</dbReference>
<dbReference type="AlphaFoldDB" id="A0A328ALD1"/>
<dbReference type="OrthoDB" id="10013342at2"/>
<name>A0A328ALD1_9CAUL</name>
<feature type="compositionally biased region" description="Basic and acidic residues" evidence="1">
    <location>
        <begin position="58"/>
        <end position="78"/>
    </location>
</feature>
<evidence type="ECO:0000256" key="1">
    <source>
        <dbReference type="SAM" id="MobiDB-lite"/>
    </source>
</evidence>
<protein>
    <submittedName>
        <fullName evidence="3">Uncharacterized protein</fullName>
    </submittedName>
</protein>
<evidence type="ECO:0000313" key="4">
    <source>
        <dbReference type="Proteomes" id="UP000249254"/>
    </source>
</evidence>
<evidence type="ECO:0000256" key="2">
    <source>
        <dbReference type="SAM" id="SignalP"/>
    </source>
</evidence>
<proteinExistence type="predicted"/>
<keyword evidence="2" id="KW-0732">Signal</keyword>
<organism evidence="3 4">
    <name type="scientific">Phenylobacterium soli</name>
    <dbReference type="NCBI Taxonomy" id="2170551"/>
    <lineage>
        <taxon>Bacteria</taxon>
        <taxon>Pseudomonadati</taxon>
        <taxon>Pseudomonadota</taxon>
        <taxon>Alphaproteobacteria</taxon>
        <taxon>Caulobacterales</taxon>
        <taxon>Caulobacteraceae</taxon>
        <taxon>Phenylobacterium</taxon>
    </lineage>
</organism>
<sequence>MRASTFAFAMMISAASVAGVASAAGYSGYHGYHGYHGYSAPHSQDAYPRFPEPPKPPKPPEFHTEPRFKPFKGQHVDSPRGGLDPYPAAKKPKGGFSTYGD</sequence>
<feature type="chain" id="PRO_5016426624" evidence="2">
    <location>
        <begin position="24"/>
        <end position="101"/>
    </location>
</feature>
<feature type="region of interest" description="Disordered" evidence="1">
    <location>
        <begin position="43"/>
        <end position="101"/>
    </location>
</feature>
<dbReference type="EMBL" id="QFYQ01000001">
    <property type="protein sequence ID" value="RAK55367.1"/>
    <property type="molecule type" value="Genomic_DNA"/>
</dbReference>